<organism evidence="2 3">
    <name type="scientific">Rhizophagus irregularis</name>
    <dbReference type="NCBI Taxonomy" id="588596"/>
    <lineage>
        <taxon>Eukaryota</taxon>
        <taxon>Fungi</taxon>
        <taxon>Fungi incertae sedis</taxon>
        <taxon>Mucoromycota</taxon>
        <taxon>Glomeromycotina</taxon>
        <taxon>Glomeromycetes</taxon>
        <taxon>Glomerales</taxon>
        <taxon>Glomeraceae</taxon>
        <taxon>Rhizophagus</taxon>
    </lineage>
</organism>
<dbReference type="Proteomes" id="UP000233469">
    <property type="component" value="Unassembled WGS sequence"/>
</dbReference>
<evidence type="ECO:0000313" key="2">
    <source>
        <dbReference type="EMBL" id="PKK34599.1"/>
    </source>
</evidence>
<accession>A0A2N1KHM9</accession>
<sequence>MVPLRLVLLVIIFQIFDFQIQYTVFSFSISYGFAEFMYNNMPKKIILDIT</sequence>
<evidence type="ECO:0000313" key="3">
    <source>
        <dbReference type="Proteomes" id="UP000233469"/>
    </source>
</evidence>
<protein>
    <submittedName>
        <fullName evidence="2">Uncharacterized protein</fullName>
    </submittedName>
</protein>
<dbReference type="AlphaFoldDB" id="A0A2N1KHM9"/>
<name>A0A2N1KHM9_9GLOM</name>
<keyword evidence="1" id="KW-0812">Transmembrane</keyword>
<reference evidence="2 3" key="2">
    <citation type="submission" date="2017-10" db="EMBL/GenBank/DDBJ databases">
        <title>Extensive intraspecific genome diversity in a model arbuscular mycorrhizal fungus.</title>
        <authorList>
            <person name="Chen E.C.H."/>
            <person name="Morin E."/>
            <person name="Baudet D."/>
            <person name="Noel J."/>
            <person name="Ndikumana S."/>
            <person name="Charron P."/>
            <person name="St-Onge C."/>
            <person name="Giorgi J."/>
            <person name="Grigoriev I.V."/>
            <person name="Roux C."/>
            <person name="Martin F.M."/>
            <person name="Corradi N."/>
        </authorList>
    </citation>
    <scope>NUCLEOTIDE SEQUENCE [LARGE SCALE GENOMIC DNA]</scope>
    <source>
        <strain evidence="2 3">C2</strain>
    </source>
</reference>
<keyword evidence="1" id="KW-1133">Transmembrane helix</keyword>
<comment type="caution">
    <text evidence="2">The sequence shown here is derived from an EMBL/GenBank/DDBJ whole genome shotgun (WGS) entry which is preliminary data.</text>
</comment>
<dbReference type="EMBL" id="LLXL01010661">
    <property type="protein sequence ID" value="PKK34599.1"/>
    <property type="molecule type" value="Genomic_DNA"/>
</dbReference>
<gene>
    <name evidence="2" type="ORF">RhiirC2_805673</name>
</gene>
<reference evidence="2 3" key="1">
    <citation type="submission" date="2016-04" db="EMBL/GenBank/DDBJ databases">
        <title>Genome analyses suggest a sexual origin of heterokaryosis in a supposedly ancient asexual fungus.</title>
        <authorList>
            <person name="Ropars J."/>
            <person name="Sedzielewska K."/>
            <person name="Noel J."/>
            <person name="Charron P."/>
            <person name="Farinelli L."/>
            <person name="Marton T."/>
            <person name="Kruger M."/>
            <person name="Pelin A."/>
            <person name="Brachmann A."/>
            <person name="Corradi N."/>
        </authorList>
    </citation>
    <scope>NUCLEOTIDE SEQUENCE [LARGE SCALE GENOMIC DNA]</scope>
    <source>
        <strain evidence="2 3">C2</strain>
    </source>
</reference>
<keyword evidence="1" id="KW-0472">Membrane</keyword>
<feature type="transmembrane region" description="Helical" evidence="1">
    <location>
        <begin position="6"/>
        <end position="34"/>
    </location>
</feature>
<evidence type="ECO:0000256" key="1">
    <source>
        <dbReference type="SAM" id="Phobius"/>
    </source>
</evidence>
<proteinExistence type="predicted"/>